<evidence type="ECO:0000313" key="2">
    <source>
        <dbReference type="EMBL" id="SEH13416.1"/>
    </source>
</evidence>
<organism evidence="2 3">
    <name type="scientific">Natronorubrum sediminis</name>
    <dbReference type="NCBI Taxonomy" id="640943"/>
    <lineage>
        <taxon>Archaea</taxon>
        <taxon>Methanobacteriati</taxon>
        <taxon>Methanobacteriota</taxon>
        <taxon>Stenosarchaea group</taxon>
        <taxon>Halobacteria</taxon>
        <taxon>Halobacteriales</taxon>
        <taxon>Natrialbaceae</taxon>
        <taxon>Natronorubrum</taxon>
    </lineage>
</organism>
<evidence type="ECO:0000313" key="3">
    <source>
        <dbReference type="Proteomes" id="UP000199112"/>
    </source>
</evidence>
<dbReference type="RefSeq" id="WP_090506247.1">
    <property type="nucleotide sequence ID" value="NZ_FNWL01000001.1"/>
</dbReference>
<proteinExistence type="predicted"/>
<dbReference type="EMBL" id="FNWL01000001">
    <property type="protein sequence ID" value="SEH13416.1"/>
    <property type="molecule type" value="Genomic_DNA"/>
</dbReference>
<dbReference type="Proteomes" id="UP000199112">
    <property type="component" value="Unassembled WGS sequence"/>
</dbReference>
<feature type="domain" description="Inner membrane protein YgaP-like transmembrane" evidence="1">
    <location>
        <begin position="1"/>
        <end position="65"/>
    </location>
</feature>
<sequence length="68" mass="7231">MDRNVGGMDRILRIVLGVALLAFGYRNRDRTTGTLAFIAGSDIFATAVIQRCPVNALLGIDTCGSESS</sequence>
<name>A0A1H6FR84_9EURY</name>
<keyword evidence="3" id="KW-1185">Reference proteome</keyword>
<dbReference type="Pfam" id="PF11127">
    <property type="entry name" value="YgaP-like_TM"/>
    <property type="match status" value="1"/>
</dbReference>
<reference evidence="3" key="1">
    <citation type="submission" date="2016-10" db="EMBL/GenBank/DDBJ databases">
        <authorList>
            <person name="Varghese N."/>
            <person name="Submissions S."/>
        </authorList>
    </citation>
    <scope>NUCLEOTIDE SEQUENCE [LARGE SCALE GENOMIC DNA]</scope>
    <source>
        <strain evidence="3">CGMCC 1.8981</strain>
    </source>
</reference>
<dbReference type="OrthoDB" id="100832at2157"/>
<dbReference type="InterPro" id="IPR021309">
    <property type="entry name" value="YgaP-like_TM"/>
</dbReference>
<evidence type="ECO:0000259" key="1">
    <source>
        <dbReference type="Pfam" id="PF11127"/>
    </source>
</evidence>
<dbReference type="AlphaFoldDB" id="A0A1H6FR84"/>
<gene>
    <name evidence="2" type="ORF">SAMN04487967_1359</name>
</gene>
<protein>
    <recommendedName>
        <fullName evidence="1">Inner membrane protein YgaP-like transmembrane domain-containing protein</fullName>
    </recommendedName>
</protein>
<accession>A0A1H6FR84</accession>